<dbReference type="OrthoDB" id="3548654at2759"/>
<accession>A0A3A2ZMB0</accession>
<dbReference type="AlphaFoldDB" id="A0A3A2ZMB0"/>
<evidence type="ECO:0000313" key="2">
    <source>
        <dbReference type="EMBL" id="RJE23740.1"/>
    </source>
</evidence>
<dbReference type="Proteomes" id="UP000266188">
    <property type="component" value="Unassembled WGS sequence"/>
</dbReference>
<dbReference type="STRING" id="2070753.A0A3A2ZMB0"/>
<feature type="region of interest" description="Disordered" evidence="1">
    <location>
        <begin position="37"/>
        <end position="58"/>
    </location>
</feature>
<name>A0A3A2ZMB0_9EURO</name>
<dbReference type="EMBL" id="MVGC01000107">
    <property type="protein sequence ID" value="RJE23740.1"/>
    <property type="molecule type" value="Genomic_DNA"/>
</dbReference>
<protein>
    <submittedName>
        <fullName evidence="2">Uncharacterized protein</fullName>
    </submittedName>
</protein>
<comment type="caution">
    <text evidence="2">The sequence shown here is derived from an EMBL/GenBank/DDBJ whole genome shotgun (WGS) entry which is preliminary data.</text>
</comment>
<proteinExistence type="predicted"/>
<organism evidence="2 3">
    <name type="scientific">Aspergillus sclerotialis</name>
    <dbReference type="NCBI Taxonomy" id="2070753"/>
    <lineage>
        <taxon>Eukaryota</taxon>
        <taxon>Fungi</taxon>
        <taxon>Dikarya</taxon>
        <taxon>Ascomycota</taxon>
        <taxon>Pezizomycotina</taxon>
        <taxon>Eurotiomycetes</taxon>
        <taxon>Eurotiomycetidae</taxon>
        <taxon>Eurotiales</taxon>
        <taxon>Aspergillaceae</taxon>
        <taxon>Aspergillus</taxon>
        <taxon>Aspergillus subgen. Polypaecilum</taxon>
    </lineage>
</organism>
<evidence type="ECO:0000256" key="1">
    <source>
        <dbReference type="SAM" id="MobiDB-lite"/>
    </source>
</evidence>
<sequence length="123" mass="13546">MIAAARKTELTHLEGLSHELEAQIKRHGLQKLNLTTPDCTRDEVDFPPTQARRLDETVADPASNAHAIYGDPEPSLSIPPLSNGVDLLNEFGISSYEFQPIIEQIGGGESSVLDQRPSWEHSM</sequence>
<reference evidence="3" key="1">
    <citation type="submission" date="2017-02" db="EMBL/GenBank/DDBJ databases">
        <authorList>
            <person name="Tafer H."/>
            <person name="Lopandic K."/>
        </authorList>
    </citation>
    <scope>NUCLEOTIDE SEQUENCE [LARGE SCALE GENOMIC DNA]</scope>
    <source>
        <strain evidence="3">CBS 366.77</strain>
    </source>
</reference>
<keyword evidence="3" id="KW-1185">Reference proteome</keyword>
<gene>
    <name evidence="2" type="ORF">PHISCL_03933</name>
</gene>
<evidence type="ECO:0000313" key="3">
    <source>
        <dbReference type="Proteomes" id="UP000266188"/>
    </source>
</evidence>